<comment type="function">
    <text evidence="4">Involved in the assembly of lipopolysaccharide (LPS). Required for the translocation of LPS from the inner membrane to the outer membrane. May form a bridge between the inner membrane and the outer membrane, via interactions with LptC and LptD, thereby facilitating LPS transfer across the periplasm.</text>
</comment>
<organism evidence="7 8">
    <name type="scientific">Litoribacillus peritrichatus</name>
    <dbReference type="NCBI Taxonomy" id="718191"/>
    <lineage>
        <taxon>Bacteria</taxon>
        <taxon>Pseudomonadati</taxon>
        <taxon>Pseudomonadota</taxon>
        <taxon>Gammaproteobacteria</taxon>
        <taxon>Oceanospirillales</taxon>
        <taxon>Oceanospirillaceae</taxon>
        <taxon>Litoribacillus</taxon>
    </lineage>
</organism>
<accession>A0ABP7N8X0</accession>
<evidence type="ECO:0000256" key="2">
    <source>
        <dbReference type="ARBA" id="ARBA00022729"/>
    </source>
</evidence>
<evidence type="ECO:0000259" key="6">
    <source>
        <dbReference type="Pfam" id="PF03968"/>
    </source>
</evidence>
<feature type="signal peptide" evidence="4">
    <location>
        <begin position="1"/>
        <end position="23"/>
    </location>
</feature>
<dbReference type="PANTHER" id="PTHR36504">
    <property type="entry name" value="LIPOPOLYSACCHARIDE EXPORT SYSTEM PROTEIN LPTA"/>
    <property type="match status" value="1"/>
</dbReference>
<comment type="caution">
    <text evidence="7">The sequence shown here is derived from an EMBL/GenBank/DDBJ whole genome shotgun (WGS) entry which is preliminary data.</text>
</comment>
<keyword evidence="8" id="KW-1185">Reference proteome</keyword>
<dbReference type="InterPro" id="IPR014340">
    <property type="entry name" value="LptA"/>
</dbReference>
<dbReference type="PANTHER" id="PTHR36504:SF1">
    <property type="entry name" value="LIPOPOLYSACCHARIDE EXPORT SYSTEM PROTEIN LPTA"/>
    <property type="match status" value="1"/>
</dbReference>
<evidence type="ECO:0000256" key="4">
    <source>
        <dbReference type="HAMAP-Rule" id="MF_01914"/>
    </source>
</evidence>
<proteinExistence type="inferred from homology"/>
<dbReference type="EMBL" id="BAABBN010000015">
    <property type="protein sequence ID" value="GAA3939185.1"/>
    <property type="molecule type" value="Genomic_DNA"/>
</dbReference>
<evidence type="ECO:0000313" key="7">
    <source>
        <dbReference type="EMBL" id="GAA3939185.1"/>
    </source>
</evidence>
<comment type="similarity">
    <text evidence="4">Belongs to the LptA family.</text>
</comment>
<evidence type="ECO:0000256" key="5">
    <source>
        <dbReference type="SAM" id="MobiDB-lite"/>
    </source>
</evidence>
<dbReference type="InterPro" id="IPR052037">
    <property type="entry name" value="LPS_export_LptA"/>
</dbReference>
<feature type="compositionally biased region" description="Basic and acidic residues" evidence="5">
    <location>
        <begin position="169"/>
        <end position="180"/>
    </location>
</feature>
<dbReference type="Proteomes" id="UP001501565">
    <property type="component" value="Unassembled WGS sequence"/>
</dbReference>
<comment type="subcellular location">
    <subcellularLocation>
        <location evidence="4">Periplasm</location>
    </subcellularLocation>
</comment>
<gene>
    <name evidence="4 7" type="primary">lptA</name>
    <name evidence="7" type="ORF">GCM10022277_39040</name>
</gene>
<evidence type="ECO:0000256" key="3">
    <source>
        <dbReference type="ARBA" id="ARBA00022764"/>
    </source>
</evidence>
<dbReference type="HAMAP" id="MF_01914">
    <property type="entry name" value="LPS_assembly_LptA"/>
    <property type="match status" value="1"/>
</dbReference>
<keyword evidence="2 4" id="KW-0732">Signal</keyword>
<keyword evidence="1 4" id="KW-0813">Transport</keyword>
<sequence length="180" mass="19887" precursor="true">MKFNNKRLTALLIALSFSASLWALPEDKTQPIKLEADQAKMNNKTGVSEYTGNVIIIQGTAELRADKVFLYSENNEVTRMEAFGSPAKYQQILNPGEEPTHIEGNKLDLKVKENNAIVTGNGKVFRGEDVLESNKITYSLDTGELKASASDPKTNPGDSRVKFIINPQIKDKSSDSEPQK</sequence>
<dbReference type="Pfam" id="PF03968">
    <property type="entry name" value="LptD_N"/>
    <property type="match status" value="1"/>
</dbReference>
<feature type="region of interest" description="Disordered" evidence="5">
    <location>
        <begin position="143"/>
        <end position="180"/>
    </location>
</feature>
<evidence type="ECO:0000313" key="8">
    <source>
        <dbReference type="Proteomes" id="UP001501565"/>
    </source>
</evidence>
<name>A0ABP7N8X0_9GAMM</name>
<keyword evidence="3 4" id="KW-0574">Periplasm</keyword>
<dbReference type="Gene3D" id="2.60.450.10">
    <property type="entry name" value="Lipopolysaccharide (LPS) transport protein A like domain"/>
    <property type="match status" value="1"/>
</dbReference>
<dbReference type="NCBIfam" id="TIGR03002">
    <property type="entry name" value="outer_YhbN_LptA"/>
    <property type="match status" value="1"/>
</dbReference>
<comment type="subunit">
    <text evidence="4">Component of the lipopolysaccharide transport and assembly complex.</text>
</comment>
<dbReference type="RefSeq" id="WP_344800321.1">
    <property type="nucleotide sequence ID" value="NZ_BAABBN010000015.1"/>
</dbReference>
<feature type="domain" description="Organic solvent tolerance-like N-terminal" evidence="6">
    <location>
        <begin position="34"/>
        <end position="143"/>
    </location>
</feature>
<reference evidence="8" key="1">
    <citation type="journal article" date="2019" name="Int. J. Syst. Evol. Microbiol.">
        <title>The Global Catalogue of Microorganisms (GCM) 10K type strain sequencing project: providing services to taxonomists for standard genome sequencing and annotation.</title>
        <authorList>
            <consortium name="The Broad Institute Genomics Platform"/>
            <consortium name="The Broad Institute Genome Sequencing Center for Infectious Disease"/>
            <person name="Wu L."/>
            <person name="Ma J."/>
        </authorList>
    </citation>
    <scope>NUCLEOTIDE SEQUENCE [LARGE SCALE GENOMIC DNA]</scope>
    <source>
        <strain evidence="8">JCM 17551</strain>
    </source>
</reference>
<feature type="chain" id="PRO_5044903848" description="Lipopolysaccharide export system protein LptA" evidence="4">
    <location>
        <begin position="24"/>
        <end position="180"/>
    </location>
</feature>
<protein>
    <recommendedName>
        <fullName evidence="4">Lipopolysaccharide export system protein LptA</fullName>
    </recommendedName>
</protein>
<evidence type="ECO:0000256" key="1">
    <source>
        <dbReference type="ARBA" id="ARBA00022448"/>
    </source>
</evidence>
<dbReference type="InterPro" id="IPR005653">
    <property type="entry name" value="OstA-like_N"/>
</dbReference>